<evidence type="ECO:0000313" key="4">
    <source>
        <dbReference type="Proteomes" id="UP000762676"/>
    </source>
</evidence>
<gene>
    <name evidence="3" type="ORF">ElyMa_005582600</name>
</gene>
<evidence type="ECO:0000313" key="3">
    <source>
        <dbReference type="EMBL" id="GFR67448.1"/>
    </source>
</evidence>
<feature type="region of interest" description="Disordered" evidence="1">
    <location>
        <begin position="242"/>
        <end position="275"/>
    </location>
</feature>
<keyword evidence="2" id="KW-0472">Membrane</keyword>
<reference evidence="3 4" key="1">
    <citation type="journal article" date="2021" name="Elife">
        <title>Chloroplast acquisition without the gene transfer in kleptoplastic sea slugs, Plakobranchus ocellatus.</title>
        <authorList>
            <person name="Maeda T."/>
            <person name="Takahashi S."/>
            <person name="Yoshida T."/>
            <person name="Shimamura S."/>
            <person name="Takaki Y."/>
            <person name="Nagai Y."/>
            <person name="Toyoda A."/>
            <person name="Suzuki Y."/>
            <person name="Arimoto A."/>
            <person name="Ishii H."/>
            <person name="Satoh N."/>
            <person name="Nishiyama T."/>
            <person name="Hasebe M."/>
            <person name="Maruyama T."/>
            <person name="Minagawa J."/>
            <person name="Obokata J."/>
            <person name="Shigenobu S."/>
        </authorList>
    </citation>
    <scope>NUCLEOTIDE SEQUENCE [LARGE SCALE GENOMIC DNA]</scope>
</reference>
<accession>A0AAV4F271</accession>
<protein>
    <submittedName>
        <fullName evidence="3">Cadherin-23</fullName>
    </submittedName>
</protein>
<feature type="compositionally biased region" description="Low complexity" evidence="1">
    <location>
        <begin position="259"/>
        <end position="272"/>
    </location>
</feature>
<feature type="transmembrane region" description="Helical" evidence="2">
    <location>
        <begin position="151"/>
        <end position="174"/>
    </location>
</feature>
<dbReference type="AlphaFoldDB" id="A0AAV4F271"/>
<feature type="compositionally biased region" description="Basic and acidic residues" evidence="1">
    <location>
        <begin position="341"/>
        <end position="354"/>
    </location>
</feature>
<comment type="caution">
    <text evidence="3">The sequence shown here is derived from an EMBL/GenBank/DDBJ whole genome shotgun (WGS) entry which is preliminary data.</text>
</comment>
<feature type="compositionally biased region" description="Polar residues" evidence="1">
    <location>
        <begin position="287"/>
        <end position="298"/>
    </location>
</feature>
<keyword evidence="2" id="KW-0812">Transmembrane</keyword>
<organism evidence="3 4">
    <name type="scientific">Elysia marginata</name>
    <dbReference type="NCBI Taxonomy" id="1093978"/>
    <lineage>
        <taxon>Eukaryota</taxon>
        <taxon>Metazoa</taxon>
        <taxon>Spiralia</taxon>
        <taxon>Lophotrochozoa</taxon>
        <taxon>Mollusca</taxon>
        <taxon>Gastropoda</taxon>
        <taxon>Heterobranchia</taxon>
        <taxon>Euthyneura</taxon>
        <taxon>Panpulmonata</taxon>
        <taxon>Sacoglossa</taxon>
        <taxon>Placobranchoidea</taxon>
        <taxon>Plakobranchidae</taxon>
        <taxon>Elysia</taxon>
    </lineage>
</organism>
<feature type="region of interest" description="Disordered" evidence="1">
    <location>
        <begin position="428"/>
        <end position="451"/>
    </location>
</feature>
<keyword evidence="2" id="KW-1133">Transmembrane helix</keyword>
<dbReference type="Proteomes" id="UP000762676">
    <property type="component" value="Unassembled WGS sequence"/>
</dbReference>
<dbReference type="EMBL" id="BMAT01011148">
    <property type="protein sequence ID" value="GFR67448.1"/>
    <property type="molecule type" value="Genomic_DNA"/>
</dbReference>
<proteinExistence type="predicted"/>
<keyword evidence="4" id="KW-1185">Reference proteome</keyword>
<feature type="compositionally biased region" description="Polar residues" evidence="1">
    <location>
        <begin position="356"/>
        <end position="374"/>
    </location>
</feature>
<evidence type="ECO:0000256" key="1">
    <source>
        <dbReference type="SAM" id="MobiDB-lite"/>
    </source>
</evidence>
<name>A0AAV4F271_9GAST</name>
<sequence length="451" mass="49498">MHVSPGSQKNRALSQDAHLYNPVVLVGLFPQIYLISNLQRVKLIFNMKPNEVERVKQQFVDSLSAILKVDLVMDRVVSHTASDGSKDASKSDAYLHGWYQSTGEMVPAAELRSSLDFNQEVRALLYKYDVSEAQTIDRASTDDDNDELTRLFAIIIVVLGVFVVALILVLVHMIRMYRRRLRAATTMAYAAPKEQEMYEHPGTNKYYAAENPLYGKEIKHAVIDDDKTSQNSLDMNAVDAGHILPPSQKRSAAPPVPLPSLSSLSPQHQPLQNEEQEVVMQISDLDPSTNVRKNSITIPNGDAAIPDKPPTSDNHIANLDQVLQAYTNSAFEGDDEDEDDPNRTNEEKDEKEQDFAGSNVNNKKDNSGSSNLANASDKHKKPARRISSSAPTGVYSLGSALGPGVGSLYIPGVGDDVQEGVTRFSDEILSSDSGYPDGVDSGGSHRNYTDI</sequence>
<evidence type="ECO:0000256" key="2">
    <source>
        <dbReference type="SAM" id="Phobius"/>
    </source>
</evidence>
<feature type="region of interest" description="Disordered" evidence="1">
    <location>
        <begin position="287"/>
        <end position="315"/>
    </location>
</feature>
<feature type="region of interest" description="Disordered" evidence="1">
    <location>
        <begin position="330"/>
        <end position="392"/>
    </location>
</feature>